<dbReference type="InterPro" id="IPR020846">
    <property type="entry name" value="MFS_dom"/>
</dbReference>
<feature type="transmembrane region" description="Helical" evidence="6">
    <location>
        <begin position="73"/>
        <end position="93"/>
    </location>
</feature>
<evidence type="ECO:0000256" key="6">
    <source>
        <dbReference type="SAM" id="Phobius"/>
    </source>
</evidence>
<dbReference type="GO" id="GO:0016020">
    <property type="term" value="C:membrane"/>
    <property type="evidence" value="ECO:0007669"/>
    <property type="project" value="UniProtKB-SubCell"/>
</dbReference>
<dbReference type="Pfam" id="PF00083">
    <property type="entry name" value="Sugar_tr"/>
    <property type="match status" value="1"/>
</dbReference>
<evidence type="ECO:0000259" key="7">
    <source>
        <dbReference type="PROSITE" id="PS50850"/>
    </source>
</evidence>
<protein>
    <submittedName>
        <fullName evidence="8">MFS sugar transporter</fullName>
    </submittedName>
</protein>
<evidence type="ECO:0000256" key="5">
    <source>
        <dbReference type="ARBA" id="ARBA00023136"/>
    </source>
</evidence>
<evidence type="ECO:0000313" key="9">
    <source>
        <dbReference type="Proteomes" id="UP000075230"/>
    </source>
</evidence>
<feature type="domain" description="Major facilitator superfamily (MFS) profile" evidence="7">
    <location>
        <begin position="17"/>
        <end position="183"/>
    </location>
</feature>
<dbReference type="InterPro" id="IPR036259">
    <property type="entry name" value="MFS_trans_sf"/>
</dbReference>
<evidence type="ECO:0000256" key="1">
    <source>
        <dbReference type="ARBA" id="ARBA00004141"/>
    </source>
</evidence>
<keyword evidence="8" id="KW-0813">Transport</keyword>
<reference evidence="8 9" key="1">
    <citation type="journal article" date="2016" name="DNA Res.">
        <title>Genome sequence of Aspergillus luchuensis NBRC 4314.</title>
        <authorList>
            <person name="Yamada O."/>
            <person name="Machida M."/>
            <person name="Hosoyama A."/>
            <person name="Goto M."/>
            <person name="Takahashi T."/>
            <person name="Futagami T."/>
            <person name="Yamagata Y."/>
            <person name="Takeuchi M."/>
            <person name="Kobayashi T."/>
            <person name="Koike H."/>
            <person name="Abe K."/>
            <person name="Asai K."/>
            <person name="Arita M."/>
            <person name="Fujita N."/>
            <person name="Fukuda K."/>
            <person name="Higa K."/>
            <person name="Horikawa H."/>
            <person name="Ishikawa T."/>
            <person name="Jinno K."/>
            <person name="Kato Y."/>
            <person name="Kirimura K."/>
            <person name="Mizutani O."/>
            <person name="Nakasone K."/>
            <person name="Sano M."/>
            <person name="Shiraishi Y."/>
            <person name="Tsukahara M."/>
            <person name="Gomi K."/>
        </authorList>
    </citation>
    <scope>NUCLEOTIDE SEQUENCE [LARGE SCALE GENOMIC DNA]</scope>
    <source>
        <strain evidence="8 9">RIB 2604</strain>
    </source>
</reference>
<keyword evidence="5 6" id="KW-0472">Membrane</keyword>
<dbReference type="InterPro" id="IPR050360">
    <property type="entry name" value="MFS_Sugar_Transporters"/>
</dbReference>
<dbReference type="SUPFAM" id="SSF103473">
    <property type="entry name" value="MFS general substrate transporter"/>
    <property type="match status" value="1"/>
</dbReference>
<dbReference type="InterPro" id="IPR005828">
    <property type="entry name" value="MFS_sugar_transport-like"/>
</dbReference>
<comment type="subcellular location">
    <subcellularLocation>
        <location evidence="1">Membrane</location>
        <topology evidence="1">Multi-pass membrane protein</topology>
    </subcellularLocation>
</comment>
<organism evidence="8 9">
    <name type="scientific">Aspergillus kawachii</name>
    <name type="common">White koji mold</name>
    <name type="synonym">Aspergillus awamori var. kawachi</name>
    <dbReference type="NCBI Taxonomy" id="1069201"/>
    <lineage>
        <taxon>Eukaryota</taxon>
        <taxon>Fungi</taxon>
        <taxon>Dikarya</taxon>
        <taxon>Ascomycota</taxon>
        <taxon>Pezizomycotina</taxon>
        <taxon>Eurotiomycetes</taxon>
        <taxon>Eurotiomycetidae</taxon>
        <taxon>Eurotiales</taxon>
        <taxon>Aspergillaceae</taxon>
        <taxon>Aspergillus</taxon>
        <taxon>Aspergillus subgen. Circumdati</taxon>
    </lineage>
</organism>
<accession>A0A146FZD8</accession>
<dbReference type="Gene3D" id="1.20.1250.20">
    <property type="entry name" value="MFS general substrate transporter like domains"/>
    <property type="match status" value="1"/>
</dbReference>
<dbReference type="Gene3D" id="1.10.286.90">
    <property type="entry name" value="MFS transporter, transmembrane helix TM10b"/>
    <property type="match status" value="1"/>
</dbReference>
<feature type="transmembrane region" description="Helical" evidence="6">
    <location>
        <begin position="100"/>
        <end position="118"/>
    </location>
</feature>
<dbReference type="EMBL" id="BCWF01000037">
    <property type="protein sequence ID" value="GAT31014.1"/>
    <property type="molecule type" value="Genomic_DNA"/>
</dbReference>
<evidence type="ECO:0000256" key="3">
    <source>
        <dbReference type="ARBA" id="ARBA00022692"/>
    </source>
</evidence>
<dbReference type="PANTHER" id="PTHR48022">
    <property type="entry name" value="PLASTIDIC GLUCOSE TRANSPORTER 4"/>
    <property type="match status" value="1"/>
</dbReference>
<evidence type="ECO:0000313" key="8">
    <source>
        <dbReference type="EMBL" id="GAT31014.1"/>
    </source>
</evidence>
<keyword evidence="8" id="KW-0762">Sugar transport</keyword>
<reference evidence="9" key="2">
    <citation type="submission" date="2016-02" db="EMBL/GenBank/DDBJ databases">
        <title>Genome sequencing of Aspergillus luchuensis NBRC 4314.</title>
        <authorList>
            <person name="Yamada O."/>
        </authorList>
    </citation>
    <scope>NUCLEOTIDE SEQUENCE [LARGE SCALE GENOMIC DNA]</scope>
    <source>
        <strain evidence="9">RIB 2604</strain>
    </source>
</reference>
<gene>
    <name evidence="8" type="ORF">RIB2604_03800060</name>
</gene>
<proteinExistence type="inferred from homology"/>
<name>A0A146FZD8_ASPKA</name>
<dbReference type="GO" id="GO:0005351">
    <property type="term" value="F:carbohydrate:proton symporter activity"/>
    <property type="evidence" value="ECO:0007669"/>
    <property type="project" value="TreeGrafter"/>
</dbReference>
<sequence>MKPALGLRGTKLNIGHICTVILPAYICFGYLMAVTSGIETRQSWVHTFPQMDTVNTTGPKEAENSRIKGTVTAIFNLGCLFSALSCIVVGDILGRRRTFMLGLVITIVGSILQSSAFSLPQLTIGRFVAGFGFGGVTATGPNWYEDHSHWQPRWLIKKGRIDDARNVLAMLRDESVGSPGIVH</sequence>
<keyword evidence="3 6" id="KW-0812">Transmembrane</keyword>
<keyword evidence="4 6" id="KW-1133">Transmembrane helix</keyword>
<dbReference type="Proteomes" id="UP000075230">
    <property type="component" value="Unassembled WGS sequence"/>
</dbReference>
<comment type="caution">
    <text evidence="8">The sequence shown here is derived from an EMBL/GenBank/DDBJ whole genome shotgun (WGS) entry which is preliminary data.</text>
</comment>
<comment type="similarity">
    <text evidence="2">Belongs to the major facilitator superfamily. Sugar transporter (TC 2.A.1.1) family.</text>
</comment>
<evidence type="ECO:0000256" key="4">
    <source>
        <dbReference type="ARBA" id="ARBA00022989"/>
    </source>
</evidence>
<feature type="transmembrane region" description="Helical" evidence="6">
    <location>
        <begin position="12"/>
        <end position="33"/>
    </location>
</feature>
<dbReference type="PROSITE" id="PS50850">
    <property type="entry name" value="MFS"/>
    <property type="match status" value="1"/>
</dbReference>
<dbReference type="PANTHER" id="PTHR48022:SF45">
    <property type="entry name" value="MAJOR FACILITATOR SUPERFAMILY (MFS) PROFILE DOMAIN-CONTAINING PROTEIN-RELATED"/>
    <property type="match status" value="1"/>
</dbReference>
<dbReference type="VEuPathDB" id="FungiDB:ASPFODRAFT_210378"/>
<dbReference type="AlphaFoldDB" id="A0A146FZD8"/>
<evidence type="ECO:0000256" key="2">
    <source>
        <dbReference type="ARBA" id="ARBA00010992"/>
    </source>
</evidence>